<feature type="transmembrane region" description="Helical" evidence="1">
    <location>
        <begin position="32"/>
        <end position="51"/>
    </location>
</feature>
<reference evidence="2 3" key="1">
    <citation type="submission" date="2023-10" db="EMBL/GenBank/DDBJ databases">
        <title>Niallia locisalis sp.nov. isolated from a salt pond sample.</title>
        <authorList>
            <person name="Li X.-J."/>
            <person name="Dong L."/>
        </authorList>
    </citation>
    <scope>NUCLEOTIDE SEQUENCE [LARGE SCALE GENOMIC DNA]</scope>
    <source>
        <strain evidence="2 3">DSM 29761</strain>
    </source>
</reference>
<evidence type="ECO:0008006" key="4">
    <source>
        <dbReference type="Google" id="ProtNLM"/>
    </source>
</evidence>
<evidence type="ECO:0000256" key="1">
    <source>
        <dbReference type="SAM" id="Phobius"/>
    </source>
</evidence>
<sequence length="52" mass="5917">MNILFWAVVLFGSCYSFWYAYYLMKDKNKLGAFGMALVGCMISGLSFMVSLK</sequence>
<keyword evidence="1" id="KW-0812">Transmembrane</keyword>
<keyword evidence="1" id="KW-0472">Membrane</keyword>
<protein>
    <recommendedName>
        <fullName evidence="4">ATP synthase F0 subunit 8</fullName>
    </recommendedName>
</protein>
<proteinExistence type="predicted"/>
<evidence type="ECO:0000313" key="2">
    <source>
        <dbReference type="EMBL" id="WVX82092.1"/>
    </source>
</evidence>
<keyword evidence="3" id="KW-1185">Reference proteome</keyword>
<gene>
    <name evidence="2" type="ORF">R4Z09_03480</name>
</gene>
<keyword evidence="1" id="KW-1133">Transmembrane helix</keyword>
<evidence type="ECO:0000313" key="3">
    <source>
        <dbReference type="Proteomes" id="UP001357223"/>
    </source>
</evidence>
<accession>A0ABZ2CFG8</accession>
<name>A0ABZ2CFG8_9BACI</name>
<dbReference type="RefSeq" id="WP_338450996.1">
    <property type="nucleotide sequence ID" value="NZ_CP137640.1"/>
</dbReference>
<dbReference type="EMBL" id="CP137640">
    <property type="protein sequence ID" value="WVX82092.1"/>
    <property type="molecule type" value="Genomic_DNA"/>
</dbReference>
<organism evidence="2 3">
    <name type="scientific">Niallia oryzisoli</name>
    <dbReference type="NCBI Taxonomy" id="1737571"/>
    <lineage>
        <taxon>Bacteria</taxon>
        <taxon>Bacillati</taxon>
        <taxon>Bacillota</taxon>
        <taxon>Bacilli</taxon>
        <taxon>Bacillales</taxon>
        <taxon>Bacillaceae</taxon>
        <taxon>Niallia</taxon>
    </lineage>
</organism>
<dbReference type="Proteomes" id="UP001357223">
    <property type="component" value="Chromosome"/>
</dbReference>